<comment type="caution">
    <text evidence="2">The sequence shown here is derived from an EMBL/GenBank/DDBJ whole genome shotgun (WGS) entry which is preliminary data.</text>
</comment>
<dbReference type="InterPro" id="IPR017850">
    <property type="entry name" value="Alkaline_phosphatase_core_sf"/>
</dbReference>
<keyword evidence="3" id="KW-1185">Reference proteome</keyword>
<reference evidence="2" key="1">
    <citation type="submission" date="2016-01" db="EMBL/GenBank/DDBJ databases">
        <authorList>
            <person name="Peeters C."/>
        </authorList>
    </citation>
    <scope>NUCLEOTIDE SEQUENCE [LARGE SCALE GENOMIC DNA]</scope>
    <source>
        <strain evidence="2">LMG 29317</strain>
    </source>
</reference>
<keyword evidence="1" id="KW-0378">Hydrolase</keyword>
<dbReference type="Gene3D" id="3.40.720.10">
    <property type="entry name" value="Alkaline Phosphatase, subunit A"/>
    <property type="match status" value="1"/>
</dbReference>
<dbReference type="EMBL" id="FCOM02000069">
    <property type="protein sequence ID" value="SAL86169.1"/>
    <property type="molecule type" value="Genomic_DNA"/>
</dbReference>
<dbReference type="SUPFAM" id="SSF53649">
    <property type="entry name" value="Alkaline phosphatase-like"/>
    <property type="match status" value="1"/>
</dbReference>
<protein>
    <submittedName>
        <fullName evidence="2">Phosphoesterase</fullName>
    </submittedName>
</protein>
<dbReference type="AlphaFoldDB" id="A0A158KZJ0"/>
<dbReference type="OrthoDB" id="980947at2"/>
<organism evidence="2 3">
    <name type="scientific">Caballeronia arvi</name>
    <dbReference type="NCBI Taxonomy" id="1777135"/>
    <lineage>
        <taxon>Bacteria</taxon>
        <taxon>Pseudomonadati</taxon>
        <taxon>Pseudomonadota</taxon>
        <taxon>Betaproteobacteria</taxon>
        <taxon>Burkholderiales</taxon>
        <taxon>Burkholderiaceae</taxon>
        <taxon>Caballeronia</taxon>
    </lineage>
</organism>
<evidence type="ECO:0000313" key="3">
    <source>
        <dbReference type="Proteomes" id="UP000055019"/>
    </source>
</evidence>
<sequence length="269" mass="29778">MQNLLSRFVPMATLLSRLASGSLTEKFIFIEPTYDAKNDFRNGNSMHPAGDVRKGEALVKQVYDAISTSALWPSSVLLVVFDEHGGFFDHVTPPIADLPDSAENARLKTHNFSFDRMGVRVPAIVVSPFVPAGTIDHSVYDHTSILKTTDKLLGLDGLLHLTARVRAANDFTKMLSLSTPRAEILVCPSPVTIAGGSRHRQARALRARRTHSCRCTHTTEAAFGRRPLSPILRCDAERSRRPSRSASFRTRREILSMAMTRGLISHFAE</sequence>
<dbReference type="GO" id="GO:0016788">
    <property type="term" value="F:hydrolase activity, acting on ester bonds"/>
    <property type="evidence" value="ECO:0007669"/>
    <property type="project" value="InterPro"/>
</dbReference>
<dbReference type="Pfam" id="PF04185">
    <property type="entry name" value="Phosphoesterase"/>
    <property type="match status" value="1"/>
</dbReference>
<evidence type="ECO:0000256" key="1">
    <source>
        <dbReference type="ARBA" id="ARBA00022801"/>
    </source>
</evidence>
<dbReference type="RefSeq" id="WP_061151744.1">
    <property type="nucleotide sequence ID" value="NZ_FCOM02000069.1"/>
</dbReference>
<proteinExistence type="predicted"/>
<name>A0A158KZJ0_9BURK</name>
<dbReference type="Proteomes" id="UP000055019">
    <property type="component" value="Unassembled WGS sequence"/>
</dbReference>
<dbReference type="InterPro" id="IPR007312">
    <property type="entry name" value="Phosphoesterase"/>
</dbReference>
<dbReference type="PANTHER" id="PTHR31956">
    <property type="entry name" value="NON-SPECIFIC PHOSPHOLIPASE C4-RELATED"/>
    <property type="match status" value="1"/>
</dbReference>
<gene>
    <name evidence="2" type="ORF">AWB74_07592</name>
</gene>
<dbReference type="GO" id="GO:0009395">
    <property type="term" value="P:phospholipid catabolic process"/>
    <property type="evidence" value="ECO:0007669"/>
    <property type="project" value="TreeGrafter"/>
</dbReference>
<evidence type="ECO:0000313" key="2">
    <source>
        <dbReference type="EMBL" id="SAL86169.1"/>
    </source>
</evidence>
<accession>A0A158KZJ0</accession>
<dbReference type="PANTHER" id="PTHR31956:SF2">
    <property type="entry name" value="NON-SPECIFIC PHOSPHOLIPASE C6"/>
    <property type="match status" value="1"/>
</dbReference>